<dbReference type="SUPFAM" id="SSF52540">
    <property type="entry name" value="P-loop containing nucleoside triphosphate hydrolases"/>
    <property type="match status" value="1"/>
</dbReference>
<keyword evidence="6" id="KW-1185">Reference proteome</keyword>
<keyword evidence="2" id="KW-0547">Nucleotide-binding</keyword>
<dbReference type="InterPro" id="IPR050773">
    <property type="entry name" value="CbxX/CfxQ_RuBisCO_ESX"/>
</dbReference>
<dbReference type="InterPro" id="IPR000641">
    <property type="entry name" value="CbxX/CfxQ"/>
</dbReference>
<dbReference type="Gene3D" id="3.40.50.300">
    <property type="entry name" value="P-loop containing nucleotide triphosphate hydrolases"/>
    <property type="match status" value="1"/>
</dbReference>
<dbReference type="GO" id="GO:0005524">
    <property type="term" value="F:ATP binding"/>
    <property type="evidence" value="ECO:0007669"/>
    <property type="project" value="UniProtKB-KW"/>
</dbReference>
<sequence length="367" mass="41624">MALLGNNNMSQETMRAKLEALEKDIMKAKVEQLQKELLNRVNNSINPVTMEDKVDAFEKELWNISGLEGLKSQLRSWVKQLMLDERRRALGLKVGIRTPPHMAFLGNPGTGKTMVARLLGKLLHMLQIIPTEKVVEVQRTDLVGQYIGHTGLQTRVKIKEAEGGILFVDEAYRLMPANSSNNDFGLEALEEIMSFMDTGKVVVIFAGYSEQMERVIFANPGFRRRVTKFFYFDDLTCTDLANILWLKMSNLRNDQNSPLYGFKLHESCIVPRIAVIIRQGSSEKLRSDMNGGLVDVMLMNARESLDMRIDLECRDVDVLTTIMLEDLRAGLRMMEQHEEKNKKIDVECGDFGALTTIMLEDLGLSFG</sequence>
<dbReference type="SMART" id="SM00382">
    <property type="entry name" value="AAA"/>
    <property type="match status" value="1"/>
</dbReference>
<dbReference type="AlphaFoldDB" id="A0ABD3DA33"/>
<keyword evidence="3" id="KW-0067">ATP-binding</keyword>
<evidence type="ECO:0000256" key="3">
    <source>
        <dbReference type="ARBA" id="ARBA00022840"/>
    </source>
</evidence>
<reference evidence="6" key="1">
    <citation type="journal article" date="2024" name="IScience">
        <title>Strigolactones Initiate the Formation of Haustorium-like Structures in Castilleja.</title>
        <authorList>
            <person name="Buerger M."/>
            <person name="Peterson D."/>
            <person name="Chory J."/>
        </authorList>
    </citation>
    <scope>NUCLEOTIDE SEQUENCE [LARGE SCALE GENOMIC DNA]</scope>
</reference>
<name>A0ABD3DA33_9LAMI</name>
<dbReference type="PANTHER" id="PTHR43392:SF2">
    <property type="entry name" value="AAA-TYPE ATPASE FAMILY PROTEIN _ ANKYRIN REPEAT FAMILY PROTEIN"/>
    <property type="match status" value="1"/>
</dbReference>
<dbReference type="PANTHER" id="PTHR43392">
    <property type="entry name" value="AAA-TYPE ATPASE FAMILY PROTEIN / ANKYRIN REPEAT FAMILY PROTEIN"/>
    <property type="match status" value="1"/>
</dbReference>
<dbReference type="EMBL" id="JAVIJP010000023">
    <property type="protein sequence ID" value="KAL3637765.1"/>
    <property type="molecule type" value="Genomic_DNA"/>
</dbReference>
<evidence type="ECO:0000256" key="1">
    <source>
        <dbReference type="ARBA" id="ARBA00010378"/>
    </source>
</evidence>
<feature type="domain" description="AAA+ ATPase" evidence="4">
    <location>
        <begin position="98"/>
        <end position="236"/>
    </location>
</feature>
<dbReference type="Pfam" id="PF00004">
    <property type="entry name" value="AAA"/>
    <property type="match status" value="1"/>
</dbReference>
<dbReference type="Proteomes" id="UP001632038">
    <property type="component" value="Unassembled WGS sequence"/>
</dbReference>
<evidence type="ECO:0000313" key="5">
    <source>
        <dbReference type="EMBL" id="KAL3637765.1"/>
    </source>
</evidence>
<dbReference type="InterPro" id="IPR027417">
    <property type="entry name" value="P-loop_NTPase"/>
</dbReference>
<organism evidence="5 6">
    <name type="scientific">Castilleja foliolosa</name>
    <dbReference type="NCBI Taxonomy" id="1961234"/>
    <lineage>
        <taxon>Eukaryota</taxon>
        <taxon>Viridiplantae</taxon>
        <taxon>Streptophyta</taxon>
        <taxon>Embryophyta</taxon>
        <taxon>Tracheophyta</taxon>
        <taxon>Spermatophyta</taxon>
        <taxon>Magnoliopsida</taxon>
        <taxon>eudicotyledons</taxon>
        <taxon>Gunneridae</taxon>
        <taxon>Pentapetalae</taxon>
        <taxon>asterids</taxon>
        <taxon>lamiids</taxon>
        <taxon>Lamiales</taxon>
        <taxon>Orobanchaceae</taxon>
        <taxon>Pedicularideae</taxon>
        <taxon>Castillejinae</taxon>
        <taxon>Castilleja</taxon>
    </lineage>
</organism>
<protein>
    <recommendedName>
        <fullName evidence="4">AAA+ ATPase domain-containing protein</fullName>
    </recommendedName>
</protein>
<dbReference type="InterPro" id="IPR003593">
    <property type="entry name" value="AAA+_ATPase"/>
</dbReference>
<dbReference type="InterPro" id="IPR003959">
    <property type="entry name" value="ATPase_AAA_core"/>
</dbReference>
<proteinExistence type="inferred from homology"/>
<comment type="caution">
    <text evidence="5">The sequence shown here is derived from an EMBL/GenBank/DDBJ whole genome shotgun (WGS) entry which is preliminary data.</text>
</comment>
<dbReference type="CDD" id="cd00009">
    <property type="entry name" value="AAA"/>
    <property type="match status" value="1"/>
</dbReference>
<evidence type="ECO:0000259" key="4">
    <source>
        <dbReference type="SMART" id="SM00382"/>
    </source>
</evidence>
<gene>
    <name evidence="5" type="ORF">CASFOL_018213</name>
</gene>
<dbReference type="FunFam" id="3.40.50.300:FF:000216">
    <property type="entry name" value="Type VII secretion ATPase EccA"/>
    <property type="match status" value="1"/>
</dbReference>
<dbReference type="PRINTS" id="PR00819">
    <property type="entry name" value="CBXCFQXSUPER"/>
</dbReference>
<comment type="similarity">
    <text evidence="1">Belongs to the CbxX/CfxQ family.</text>
</comment>
<evidence type="ECO:0000313" key="6">
    <source>
        <dbReference type="Proteomes" id="UP001632038"/>
    </source>
</evidence>
<accession>A0ABD3DA33</accession>
<evidence type="ECO:0000256" key="2">
    <source>
        <dbReference type="ARBA" id="ARBA00022741"/>
    </source>
</evidence>